<organism evidence="3 4">
    <name type="scientific">Candidatus Aphodenecus pullistercoris</name>
    <dbReference type="NCBI Taxonomy" id="2840669"/>
    <lineage>
        <taxon>Bacteria</taxon>
        <taxon>Pseudomonadati</taxon>
        <taxon>Spirochaetota</taxon>
        <taxon>Spirochaetia</taxon>
        <taxon>Spirochaetales</taxon>
        <taxon>Candidatus Aphodenecus</taxon>
    </lineage>
</organism>
<feature type="compositionally biased region" description="Polar residues" evidence="2">
    <location>
        <begin position="828"/>
        <end position="851"/>
    </location>
</feature>
<dbReference type="Proteomes" id="UP000823633">
    <property type="component" value="Unassembled WGS sequence"/>
</dbReference>
<dbReference type="AlphaFoldDB" id="A0A9D9E9L9"/>
<keyword evidence="1" id="KW-0175">Coiled coil</keyword>
<reference evidence="3" key="1">
    <citation type="submission" date="2020-10" db="EMBL/GenBank/DDBJ databases">
        <authorList>
            <person name="Gilroy R."/>
        </authorList>
    </citation>
    <scope>NUCLEOTIDE SEQUENCE</scope>
    <source>
        <strain evidence="3">11167</strain>
    </source>
</reference>
<sequence length="900" mass="98573">MKTSRLCRRLAALGLIMLIALPAWSFSWPFGFNPEKEAAALAQRFEEGDDLKPLLEDYLEFEDRLEEETASVRAKYEKKLASIEKEGEKLQEKARKADDLDDLDKLFRQDQELLEEKRQVEEEMDDEIRELNSYSISGYYIIEMAKEKYITDAESAWQVASTLSEVFGRSGAEIMLEVPALEGYEKYETYTTWSGLVGTRHTRLVASYPSGGYESSLSRQELESRTVDLVESSQFIIDKFGGRVVEYRRADGALIEDPTSVSIETPYDDSFILVLEKDIAFDSNGVDGTDEVSTLTFPFGEDVVFPDLQPLDGRIFVGWSSVENPDDDDPIYTAGQSNLSVNDVDPGTVFYAQYVSFDVTPVVNDLDGNGDGIAQSGEKLVVFPAITNTGSVACDLSFAIPAHQGQGYSFSRQGSPDGSVTDLEPGESVLVSSSRSYTSMKGVVGINTNSLVNYKVKDNAYKVTIARSATDSITIPVEITVEGKTVTKDMVLPVRQTRFETILSNLKIGDEDGGNDNGKTNAGETVGLDFVLNLTSSSDDVNSVSVSLASDSPYVTVLRSVMSIGDMEKGKYYTGGYVYSGRPRDNQIKPDRDGALKIRIADDAPSGETIELTVTVRDQTGTSHQHIITVPVSTVDASLRLRSWKLREVDANADDSFNPGETYALGYNIINEGPDRITNATLTFSCDAEGVILRNSTIRIDSLSKGRAVLPGYVDANGNATNESRKEALNITLPYSYDSSKPLRIRWSVDCTSAPEGGWTGLITIPVEEPKTSLAMRDYAFYETEGDGDGKIEPGERFSVDFVVQNDGECQLKDLKWSFKAGSDDVTLTRQQQGSKNSIGKGSQMRGSNAGISAGGLKPSKASNVRFTLSADHVAGSTSTVIVTFTDGISEWEFPMSARF</sequence>
<evidence type="ECO:0000256" key="1">
    <source>
        <dbReference type="SAM" id="Coils"/>
    </source>
</evidence>
<protein>
    <submittedName>
        <fullName evidence="3">Uncharacterized protein</fullName>
    </submittedName>
</protein>
<proteinExistence type="predicted"/>
<comment type="caution">
    <text evidence="3">The sequence shown here is derived from an EMBL/GenBank/DDBJ whole genome shotgun (WGS) entry which is preliminary data.</text>
</comment>
<feature type="region of interest" description="Disordered" evidence="2">
    <location>
        <begin position="828"/>
        <end position="858"/>
    </location>
</feature>
<gene>
    <name evidence="3" type="ORF">IAC42_09065</name>
</gene>
<evidence type="ECO:0000313" key="3">
    <source>
        <dbReference type="EMBL" id="MBO8443886.1"/>
    </source>
</evidence>
<dbReference type="EMBL" id="JADIMU010000063">
    <property type="protein sequence ID" value="MBO8443886.1"/>
    <property type="molecule type" value="Genomic_DNA"/>
</dbReference>
<feature type="coiled-coil region" evidence="1">
    <location>
        <begin position="73"/>
        <end position="137"/>
    </location>
</feature>
<evidence type="ECO:0000256" key="2">
    <source>
        <dbReference type="SAM" id="MobiDB-lite"/>
    </source>
</evidence>
<dbReference type="CDD" id="cd22249">
    <property type="entry name" value="UDM1_RNF168_RNF169-like"/>
    <property type="match status" value="1"/>
</dbReference>
<reference evidence="3" key="2">
    <citation type="journal article" date="2021" name="PeerJ">
        <title>Extensive microbial diversity within the chicken gut microbiome revealed by metagenomics and culture.</title>
        <authorList>
            <person name="Gilroy R."/>
            <person name="Ravi A."/>
            <person name="Getino M."/>
            <person name="Pursley I."/>
            <person name="Horton D.L."/>
            <person name="Alikhan N.F."/>
            <person name="Baker D."/>
            <person name="Gharbi K."/>
            <person name="Hall N."/>
            <person name="Watson M."/>
            <person name="Adriaenssens E.M."/>
            <person name="Foster-Nyarko E."/>
            <person name="Jarju S."/>
            <person name="Secka A."/>
            <person name="Antonio M."/>
            <person name="Oren A."/>
            <person name="Chaudhuri R.R."/>
            <person name="La Ragione R."/>
            <person name="Hildebrand F."/>
            <person name="Pallen M.J."/>
        </authorList>
    </citation>
    <scope>NUCLEOTIDE SEQUENCE</scope>
    <source>
        <strain evidence="3">11167</strain>
    </source>
</reference>
<accession>A0A9D9E9L9</accession>
<evidence type="ECO:0000313" key="4">
    <source>
        <dbReference type="Proteomes" id="UP000823633"/>
    </source>
</evidence>
<name>A0A9D9E9L9_9SPIR</name>